<name>V4AR08_LOTGI</name>
<protein>
    <recommendedName>
        <fullName evidence="3">Sulfotransferase domain-containing protein</fullName>
    </recommendedName>
</protein>
<proteinExistence type="inferred from homology"/>
<dbReference type="CTD" id="20247334"/>
<dbReference type="GO" id="GO:0008146">
    <property type="term" value="F:sulfotransferase activity"/>
    <property type="evidence" value="ECO:0007669"/>
    <property type="project" value="InterPro"/>
</dbReference>
<dbReference type="RefSeq" id="XP_009049645.1">
    <property type="nucleotide sequence ID" value="XM_009051397.1"/>
</dbReference>
<evidence type="ECO:0000256" key="1">
    <source>
        <dbReference type="ARBA" id="ARBA00005771"/>
    </source>
</evidence>
<evidence type="ECO:0000256" key="2">
    <source>
        <dbReference type="ARBA" id="ARBA00022679"/>
    </source>
</evidence>
<sequence>MQNKDDHTEEERPYIVQDAGGDTLSLKKINDRILINAVSKAKWDGLKAVEGKKDDVLVTCYAKSGSHYVYEIVSMLQKGNSEPIPNVMELNHMDFLSVEKVAEILSPRTMCTHRYFDELPVDMIHKKCKLVQVVRNPKDACVSYFHHLIKTKSVSYDGKFPNFIPIYMKGEVPFGGWDGHFLKWKESKLSNPDYPILTIRYEDLVANPVKGIKKLATFIGKEYSDKLYEEIAVNTHFDQMKTYKESLHNPSLPHFKGEKEIMYRKGKTGDWKNHFLPSEAEEFDNYYRDKLEERDYIYLNDS</sequence>
<dbReference type="AlphaFoldDB" id="V4AR08"/>
<reference evidence="4 5" key="1">
    <citation type="journal article" date="2013" name="Nature">
        <title>Insights into bilaterian evolution from three spiralian genomes.</title>
        <authorList>
            <person name="Simakov O."/>
            <person name="Marletaz F."/>
            <person name="Cho S.J."/>
            <person name="Edsinger-Gonzales E."/>
            <person name="Havlak P."/>
            <person name="Hellsten U."/>
            <person name="Kuo D.H."/>
            <person name="Larsson T."/>
            <person name="Lv J."/>
            <person name="Arendt D."/>
            <person name="Savage R."/>
            <person name="Osoegawa K."/>
            <person name="de Jong P."/>
            <person name="Grimwood J."/>
            <person name="Chapman J.A."/>
            <person name="Shapiro H."/>
            <person name="Aerts A."/>
            <person name="Otillar R.P."/>
            <person name="Terry A.Y."/>
            <person name="Boore J.L."/>
            <person name="Grigoriev I.V."/>
            <person name="Lindberg D.R."/>
            <person name="Seaver E.C."/>
            <person name="Weisblat D.A."/>
            <person name="Putnam N.H."/>
            <person name="Rokhsar D.S."/>
        </authorList>
    </citation>
    <scope>NUCLEOTIDE SEQUENCE [LARGE SCALE GENOMIC DNA]</scope>
</reference>
<evidence type="ECO:0000259" key="3">
    <source>
        <dbReference type="Pfam" id="PF00685"/>
    </source>
</evidence>
<dbReference type="Gene3D" id="3.40.50.300">
    <property type="entry name" value="P-loop containing nucleotide triphosphate hydrolases"/>
    <property type="match status" value="1"/>
</dbReference>
<comment type="similarity">
    <text evidence="1">Belongs to the sulfotransferase 1 family.</text>
</comment>
<evidence type="ECO:0000313" key="4">
    <source>
        <dbReference type="EMBL" id="ESO99682.1"/>
    </source>
</evidence>
<dbReference type="PANTHER" id="PTHR11783">
    <property type="entry name" value="SULFOTRANSFERASE SULT"/>
    <property type="match status" value="1"/>
</dbReference>
<organism evidence="4 5">
    <name type="scientific">Lottia gigantea</name>
    <name type="common">Giant owl limpet</name>
    <dbReference type="NCBI Taxonomy" id="225164"/>
    <lineage>
        <taxon>Eukaryota</taxon>
        <taxon>Metazoa</taxon>
        <taxon>Spiralia</taxon>
        <taxon>Lophotrochozoa</taxon>
        <taxon>Mollusca</taxon>
        <taxon>Gastropoda</taxon>
        <taxon>Patellogastropoda</taxon>
        <taxon>Lottioidea</taxon>
        <taxon>Lottiidae</taxon>
        <taxon>Lottia</taxon>
    </lineage>
</organism>
<dbReference type="SUPFAM" id="SSF52540">
    <property type="entry name" value="P-loop containing nucleoside triphosphate hydrolases"/>
    <property type="match status" value="1"/>
</dbReference>
<dbReference type="KEGG" id="lgi:LOTGIDRAFT_226173"/>
<keyword evidence="5" id="KW-1185">Reference proteome</keyword>
<dbReference type="Proteomes" id="UP000030746">
    <property type="component" value="Unassembled WGS sequence"/>
</dbReference>
<dbReference type="HOGENOM" id="CLU_027239_1_2_1"/>
<accession>V4AR08</accession>
<feature type="domain" description="Sulfotransferase" evidence="3">
    <location>
        <begin position="53"/>
        <end position="292"/>
    </location>
</feature>
<dbReference type="InterPro" id="IPR027417">
    <property type="entry name" value="P-loop_NTPase"/>
</dbReference>
<dbReference type="EMBL" id="KB200971">
    <property type="protein sequence ID" value="ESO99682.1"/>
    <property type="molecule type" value="Genomic_DNA"/>
</dbReference>
<dbReference type="InterPro" id="IPR000863">
    <property type="entry name" value="Sulfotransferase_dom"/>
</dbReference>
<gene>
    <name evidence="4" type="ORF">LOTGIDRAFT_226173</name>
</gene>
<keyword evidence="2" id="KW-0808">Transferase</keyword>
<dbReference type="OrthoDB" id="205623at2759"/>
<evidence type="ECO:0000313" key="5">
    <source>
        <dbReference type="Proteomes" id="UP000030746"/>
    </source>
</evidence>
<dbReference type="OMA" id="PWHLERI"/>
<dbReference type="GeneID" id="20247334"/>
<dbReference type="Pfam" id="PF00685">
    <property type="entry name" value="Sulfotransfer_1"/>
    <property type="match status" value="1"/>
</dbReference>